<feature type="chain" id="PRO_5020594511" evidence="1">
    <location>
        <begin position="21"/>
        <end position="220"/>
    </location>
</feature>
<dbReference type="RefSeq" id="WP_135993911.1">
    <property type="nucleotide sequence ID" value="NZ_CAPYRA010000018.1"/>
</dbReference>
<reference evidence="2 3" key="1">
    <citation type="submission" date="2019-04" db="EMBL/GenBank/DDBJ databases">
        <title>Microbes associate with the intestines of laboratory mice.</title>
        <authorList>
            <person name="Navarre W."/>
            <person name="Wong E."/>
            <person name="Huang K."/>
            <person name="Tropini C."/>
            <person name="Ng K."/>
            <person name="Yu B."/>
        </authorList>
    </citation>
    <scope>NUCLEOTIDE SEQUENCE [LARGE SCALE GENOMIC DNA]</scope>
    <source>
        <strain evidence="2 3">NM06_A21</strain>
    </source>
</reference>
<accession>A0A4S2FKF0</accession>
<dbReference type="Proteomes" id="UP000306630">
    <property type="component" value="Unassembled WGS sequence"/>
</dbReference>
<dbReference type="EMBL" id="SRYD01000074">
    <property type="protein sequence ID" value="TGY69408.1"/>
    <property type="molecule type" value="Genomic_DNA"/>
</dbReference>
<organism evidence="2 3">
    <name type="scientific">Muribaculum intestinale</name>
    <dbReference type="NCBI Taxonomy" id="1796646"/>
    <lineage>
        <taxon>Bacteria</taxon>
        <taxon>Pseudomonadati</taxon>
        <taxon>Bacteroidota</taxon>
        <taxon>Bacteroidia</taxon>
        <taxon>Bacteroidales</taxon>
        <taxon>Muribaculaceae</taxon>
        <taxon>Muribaculum</taxon>
    </lineage>
</organism>
<name>A0A4S2FKF0_9BACT</name>
<evidence type="ECO:0000313" key="2">
    <source>
        <dbReference type="EMBL" id="TGY69408.1"/>
    </source>
</evidence>
<sequence>MKKSLLSLFFAIAMTCVAKADEVVVVFAGYNYEGDVTSKVEFSEGSSDTSINDKDFEVPGVCKFAFYKKVESTGFSYINPSGQTPHLQWAKQTLLNISPEKGVTITKITFACTTAGYTQKLEVDYPENFGECVTEGTTPYWTGSATSDFGLTFTPKKSNPMRFSYMTIEYSEETSSIDNIAIDETTPAKYFNLQGIEVANPTKGKVYILRQGSESTKIIM</sequence>
<feature type="signal peptide" evidence="1">
    <location>
        <begin position="1"/>
        <end position="20"/>
    </location>
</feature>
<evidence type="ECO:0000313" key="3">
    <source>
        <dbReference type="Proteomes" id="UP000306630"/>
    </source>
</evidence>
<comment type="caution">
    <text evidence="2">The sequence shown here is derived from an EMBL/GenBank/DDBJ whole genome shotgun (WGS) entry which is preliminary data.</text>
</comment>
<keyword evidence="1" id="KW-0732">Signal</keyword>
<gene>
    <name evidence="2" type="ORF">E5333_13995</name>
</gene>
<protein>
    <submittedName>
        <fullName evidence="2">Uncharacterized protein</fullName>
    </submittedName>
</protein>
<dbReference type="AlphaFoldDB" id="A0A4S2FKF0"/>
<proteinExistence type="predicted"/>
<evidence type="ECO:0000256" key="1">
    <source>
        <dbReference type="SAM" id="SignalP"/>
    </source>
</evidence>